<dbReference type="PANTHER" id="PTHR47637">
    <property type="entry name" value="CHAPERONE SURA"/>
    <property type="match status" value="1"/>
</dbReference>
<evidence type="ECO:0000259" key="9">
    <source>
        <dbReference type="PROSITE" id="PS50198"/>
    </source>
</evidence>
<keyword evidence="11" id="KW-1185">Reference proteome</keyword>
<dbReference type="Proteomes" id="UP000587991">
    <property type="component" value="Unassembled WGS sequence"/>
</dbReference>
<keyword evidence="2 7" id="KW-0677">Repeat</keyword>
<feature type="chain" id="PRO_5033192163" description="Chaperone SurA" evidence="7">
    <location>
        <begin position="25"/>
        <end position="433"/>
    </location>
</feature>
<dbReference type="GO" id="GO:0043165">
    <property type="term" value="P:Gram-negative-bacterium-type cell outer membrane assembly"/>
    <property type="evidence" value="ECO:0007669"/>
    <property type="project" value="InterPro"/>
</dbReference>
<dbReference type="GO" id="GO:0030288">
    <property type="term" value="C:outer membrane-bounded periplasmic space"/>
    <property type="evidence" value="ECO:0007669"/>
    <property type="project" value="InterPro"/>
</dbReference>
<dbReference type="GO" id="GO:0003755">
    <property type="term" value="F:peptidyl-prolyl cis-trans isomerase activity"/>
    <property type="evidence" value="ECO:0007669"/>
    <property type="project" value="UniProtKB-UniRule"/>
</dbReference>
<reference evidence="10 11" key="1">
    <citation type="submission" date="2020-04" db="EMBL/GenBank/DDBJ databases">
        <title>Draft genome of Leeia sp. IMCC25680.</title>
        <authorList>
            <person name="Song J."/>
            <person name="Cho J.-C."/>
        </authorList>
    </citation>
    <scope>NUCLEOTIDE SEQUENCE [LARGE SCALE GENOMIC DNA]</scope>
    <source>
        <strain evidence="10 11">IMCC25680</strain>
    </source>
</reference>
<comment type="domain">
    <text evidence="7">The PPIase activity resides only in the second parvulin domain. The N-terminal region and the C-terminal tail are necessary and sufficient for the chaperone activity of SurA. The PPIase activity is dispensable for SurA to function as a chaperone. The N-terminal region and the C-terminal tail are also required for porin recognition.</text>
</comment>
<dbReference type="PANTHER" id="PTHR47637:SF1">
    <property type="entry name" value="CHAPERONE SURA"/>
    <property type="match status" value="1"/>
</dbReference>
<dbReference type="SUPFAM" id="SSF109998">
    <property type="entry name" value="Triger factor/SurA peptide-binding domain-like"/>
    <property type="match status" value="1"/>
</dbReference>
<comment type="subcellular location">
    <subcellularLocation>
        <location evidence="7">Periplasm</location>
    </subcellularLocation>
    <text evidence="7">Is capable of associating with the outer membrane.</text>
</comment>
<evidence type="ECO:0000256" key="4">
    <source>
        <dbReference type="ARBA" id="ARBA00023110"/>
    </source>
</evidence>
<keyword evidence="4 7" id="KW-0697">Rotamase</keyword>
<dbReference type="GO" id="GO:0050821">
    <property type="term" value="P:protein stabilization"/>
    <property type="evidence" value="ECO:0007669"/>
    <property type="project" value="InterPro"/>
</dbReference>
<evidence type="ECO:0000313" key="10">
    <source>
        <dbReference type="EMBL" id="NLR76522.1"/>
    </source>
</evidence>
<dbReference type="GO" id="GO:0051082">
    <property type="term" value="F:unfolded protein binding"/>
    <property type="evidence" value="ECO:0007669"/>
    <property type="project" value="UniProtKB-UniRule"/>
</dbReference>
<dbReference type="Pfam" id="PF00639">
    <property type="entry name" value="Rotamase"/>
    <property type="match status" value="1"/>
</dbReference>
<keyword evidence="5 7" id="KW-0143">Chaperone</keyword>
<dbReference type="HAMAP" id="MF_01183">
    <property type="entry name" value="Chaperone_SurA"/>
    <property type="match status" value="1"/>
</dbReference>
<dbReference type="InterPro" id="IPR023034">
    <property type="entry name" value="PPIase_SurA"/>
</dbReference>
<evidence type="ECO:0000256" key="6">
    <source>
        <dbReference type="ARBA" id="ARBA00023235"/>
    </source>
</evidence>
<dbReference type="AlphaFoldDB" id="A0A847SKS8"/>
<evidence type="ECO:0000313" key="11">
    <source>
        <dbReference type="Proteomes" id="UP000587991"/>
    </source>
</evidence>
<evidence type="ECO:0000256" key="8">
    <source>
        <dbReference type="SAM" id="Coils"/>
    </source>
</evidence>
<dbReference type="GO" id="GO:0042277">
    <property type="term" value="F:peptide binding"/>
    <property type="evidence" value="ECO:0007669"/>
    <property type="project" value="InterPro"/>
</dbReference>
<gene>
    <name evidence="7" type="primary">surA</name>
    <name evidence="10" type="ORF">HF682_15245</name>
</gene>
<keyword evidence="3 7" id="KW-0574">Periplasm</keyword>
<dbReference type="EMBL" id="JABAIM010000004">
    <property type="protein sequence ID" value="NLR76522.1"/>
    <property type="molecule type" value="Genomic_DNA"/>
</dbReference>
<keyword evidence="8" id="KW-0175">Coiled coil</keyword>
<dbReference type="GO" id="GO:0006457">
    <property type="term" value="P:protein folding"/>
    <property type="evidence" value="ECO:0007669"/>
    <property type="project" value="UniProtKB-UniRule"/>
</dbReference>
<comment type="caution">
    <text evidence="10">The sequence shown here is derived from an EMBL/GenBank/DDBJ whole genome shotgun (WGS) entry which is preliminary data.</text>
</comment>
<keyword evidence="1 7" id="KW-0732">Signal</keyword>
<sequence length="433" mass="48427" precursor="true">MALISRLSLTGLCAALMLSQPAFAAKVITVDRIVAVINKNVITARELDERLRLTQANLKRQNVTPPAEDVLRAQLLDRMINDEVQLQFASDNGIRVDDAQLDAALNRIAEQNQLTLPQLKEALAKDGIPFDRFRDDIRREILMNRVKEREVEDRIFISDAEVDSFLKQQAAEQGHGSEFLLQNIVVTVPEQASPEVVREREQRAQAALAELKAGKPFAEVAAAYSNAGNAMQGGQLGWRPGNRLPDIYVEVASKLDKGQLSTLVKTANGFHIIQLLDKRQSNDALVVEQVHARHILIKTNEAVSEGDAKARLVAIKERLDNGGKFEELARLHSEDSSASKGGDLGWLNPGDTVPEFEKAMNTLSLNQVSGPVRSQFGWHLIQVLERRKQDVSGDRARLEARQALKERKADEQYEEWVRQQRDSAFVEVKLQDE</sequence>
<proteinExistence type="inferred from homology"/>
<evidence type="ECO:0000256" key="7">
    <source>
        <dbReference type="HAMAP-Rule" id="MF_01183"/>
    </source>
</evidence>
<dbReference type="PROSITE" id="PS01096">
    <property type="entry name" value="PPIC_PPIASE_1"/>
    <property type="match status" value="1"/>
</dbReference>
<feature type="coiled-coil region" evidence="8">
    <location>
        <begin position="381"/>
        <end position="415"/>
    </location>
</feature>
<accession>A0A847SKS8</accession>
<dbReference type="InterPro" id="IPR015391">
    <property type="entry name" value="SurA_N"/>
</dbReference>
<dbReference type="Pfam" id="PF09312">
    <property type="entry name" value="SurA_N"/>
    <property type="match status" value="1"/>
</dbReference>
<feature type="domain" description="PpiC" evidence="9">
    <location>
        <begin position="176"/>
        <end position="277"/>
    </location>
</feature>
<name>A0A847SKS8_9NEIS</name>
<dbReference type="Gene3D" id="1.10.4030.10">
    <property type="entry name" value="Porin chaperone SurA, peptide-binding domain"/>
    <property type="match status" value="1"/>
</dbReference>
<evidence type="ECO:0000256" key="1">
    <source>
        <dbReference type="ARBA" id="ARBA00022729"/>
    </source>
</evidence>
<dbReference type="EC" id="5.2.1.8" evidence="7"/>
<comment type="function">
    <text evidence="7">Chaperone involved in the correct folding and assembly of outer membrane proteins. Recognizes specific patterns of aromatic residues and the orientation of their side chains, which are found more frequently in integral outer membrane proteins. May act in both early periplasmic and late outer membrane-associated steps of protein maturation.</text>
</comment>
<organism evidence="10 11">
    <name type="scientific">Leeia aquatica</name>
    <dbReference type="NCBI Taxonomy" id="2725557"/>
    <lineage>
        <taxon>Bacteria</taxon>
        <taxon>Pseudomonadati</taxon>
        <taxon>Pseudomonadota</taxon>
        <taxon>Betaproteobacteria</taxon>
        <taxon>Neisseriales</taxon>
        <taxon>Leeiaceae</taxon>
        <taxon>Leeia</taxon>
    </lineage>
</organism>
<feature type="domain" description="PpiC" evidence="9">
    <location>
        <begin position="287"/>
        <end position="385"/>
    </location>
</feature>
<dbReference type="Pfam" id="PF13616">
    <property type="entry name" value="Rotamase_3"/>
    <property type="match status" value="1"/>
</dbReference>
<feature type="signal peptide" evidence="7">
    <location>
        <begin position="1"/>
        <end position="24"/>
    </location>
</feature>
<dbReference type="InterPro" id="IPR023058">
    <property type="entry name" value="PPIase_PpiC_CS"/>
</dbReference>
<dbReference type="PROSITE" id="PS50198">
    <property type="entry name" value="PPIC_PPIASE_2"/>
    <property type="match status" value="2"/>
</dbReference>
<dbReference type="RefSeq" id="WP_168878198.1">
    <property type="nucleotide sequence ID" value="NZ_JABAIM010000004.1"/>
</dbReference>
<dbReference type="InterPro" id="IPR000297">
    <property type="entry name" value="PPIase_PpiC"/>
</dbReference>
<evidence type="ECO:0000256" key="5">
    <source>
        <dbReference type="ARBA" id="ARBA00023186"/>
    </source>
</evidence>
<dbReference type="InterPro" id="IPR050280">
    <property type="entry name" value="OMP_Chaperone_SurA"/>
</dbReference>
<protein>
    <recommendedName>
        <fullName evidence="7">Chaperone SurA</fullName>
    </recommendedName>
    <alternativeName>
        <fullName evidence="7">Peptidyl-prolyl cis-trans isomerase SurA</fullName>
        <shortName evidence="7">PPIase SurA</shortName>
        <ecNumber evidence="7">5.2.1.8</ecNumber>
    </alternativeName>
    <alternativeName>
        <fullName evidence="7">Rotamase SurA</fullName>
    </alternativeName>
</protein>
<dbReference type="SUPFAM" id="SSF54534">
    <property type="entry name" value="FKBP-like"/>
    <property type="match status" value="2"/>
</dbReference>
<evidence type="ECO:0000256" key="3">
    <source>
        <dbReference type="ARBA" id="ARBA00022764"/>
    </source>
</evidence>
<dbReference type="InterPro" id="IPR046357">
    <property type="entry name" value="PPIase_dom_sf"/>
</dbReference>
<keyword evidence="6 7" id="KW-0413">Isomerase</keyword>
<dbReference type="InterPro" id="IPR027304">
    <property type="entry name" value="Trigger_fact/SurA_dom_sf"/>
</dbReference>
<comment type="catalytic activity">
    <reaction evidence="7">
        <text>[protein]-peptidylproline (omega=180) = [protein]-peptidylproline (omega=0)</text>
        <dbReference type="Rhea" id="RHEA:16237"/>
        <dbReference type="Rhea" id="RHEA-COMP:10747"/>
        <dbReference type="Rhea" id="RHEA-COMP:10748"/>
        <dbReference type="ChEBI" id="CHEBI:83833"/>
        <dbReference type="ChEBI" id="CHEBI:83834"/>
        <dbReference type="EC" id="5.2.1.8"/>
    </reaction>
</comment>
<dbReference type="Gene3D" id="3.10.50.40">
    <property type="match status" value="2"/>
</dbReference>
<evidence type="ECO:0000256" key="2">
    <source>
        <dbReference type="ARBA" id="ARBA00022737"/>
    </source>
</evidence>